<accession>A0A923I084</accession>
<reference evidence="2" key="1">
    <citation type="submission" date="2020-08" db="EMBL/GenBank/DDBJ databases">
        <title>Novel species isolated from subtropical streams in China.</title>
        <authorList>
            <person name="Lu H."/>
        </authorList>
    </citation>
    <scope>NUCLEOTIDE SEQUENCE</scope>
    <source>
        <strain evidence="2">CY7W</strain>
    </source>
</reference>
<comment type="caution">
    <text evidence="2">The sequence shown here is derived from an EMBL/GenBank/DDBJ whole genome shotgun (WGS) entry which is preliminary data.</text>
</comment>
<organism evidence="2 3">
    <name type="scientific">Undibacterium rugosum</name>
    <dbReference type="NCBI Taxonomy" id="2762291"/>
    <lineage>
        <taxon>Bacteria</taxon>
        <taxon>Pseudomonadati</taxon>
        <taxon>Pseudomonadota</taxon>
        <taxon>Betaproteobacteria</taxon>
        <taxon>Burkholderiales</taxon>
        <taxon>Oxalobacteraceae</taxon>
        <taxon>Undibacterium</taxon>
    </lineage>
</organism>
<dbReference type="AlphaFoldDB" id="A0A923I084"/>
<dbReference type="PROSITE" id="PS51257">
    <property type="entry name" value="PROKAR_LIPOPROTEIN"/>
    <property type="match status" value="1"/>
</dbReference>
<gene>
    <name evidence="2" type="ORF">H8K47_01770</name>
</gene>
<dbReference type="EMBL" id="JACOGG010000002">
    <property type="protein sequence ID" value="MBC3934077.1"/>
    <property type="molecule type" value="Genomic_DNA"/>
</dbReference>
<evidence type="ECO:0000256" key="1">
    <source>
        <dbReference type="SAM" id="SignalP"/>
    </source>
</evidence>
<keyword evidence="3" id="KW-1185">Reference proteome</keyword>
<dbReference type="RefSeq" id="WP_186879717.1">
    <property type="nucleotide sequence ID" value="NZ_JACOGG010000002.1"/>
</dbReference>
<feature type="chain" id="PRO_5037044683" evidence="1">
    <location>
        <begin position="19"/>
        <end position="195"/>
    </location>
</feature>
<evidence type="ECO:0000313" key="3">
    <source>
        <dbReference type="Proteomes" id="UP000612361"/>
    </source>
</evidence>
<name>A0A923I084_9BURK</name>
<sequence length="195" mass="21614">MNLFKKCILLSAVLLATACVTTTKIDAGPRNIGEHLQLNLSGAWNQINVSGMNGPHTETWTMEGLAIDKLDIYSGLNENEAIHPASASARDKKNYVFKASLQPEQIVALFEGTLTRDGSTFKLLKLQPTLFGGVKGFHFEYAVTRKIDNVEILGSANVAISRNQLYAMVYQAPKLVFYTRHIERVNQIMQSARIS</sequence>
<feature type="signal peptide" evidence="1">
    <location>
        <begin position="1"/>
        <end position="18"/>
    </location>
</feature>
<dbReference type="Proteomes" id="UP000612361">
    <property type="component" value="Unassembled WGS sequence"/>
</dbReference>
<evidence type="ECO:0000313" key="2">
    <source>
        <dbReference type="EMBL" id="MBC3934077.1"/>
    </source>
</evidence>
<keyword evidence="1" id="KW-0732">Signal</keyword>
<proteinExistence type="predicted"/>
<protein>
    <submittedName>
        <fullName evidence="2">Uncharacterized protein</fullName>
    </submittedName>
</protein>